<organism evidence="2 3">
    <name type="scientific">Romanomermis culicivorax</name>
    <name type="common">Nematode worm</name>
    <dbReference type="NCBI Taxonomy" id="13658"/>
    <lineage>
        <taxon>Eukaryota</taxon>
        <taxon>Metazoa</taxon>
        <taxon>Ecdysozoa</taxon>
        <taxon>Nematoda</taxon>
        <taxon>Enoplea</taxon>
        <taxon>Dorylaimia</taxon>
        <taxon>Mermithida</taxon>
        <taxon>Mermithoidea</taxon>
        <taxon>Mermithidae</taxon>
        <taxon>Romanomermis</taxon>
    </lineage>
</organism>
<accession>A0A915KQM3</accession>
<evidence type="ECO:0000313" key="2">
    <source>
        <dbReference type="Proteomes" id="UP000887565"/>
    </source>
</evidence>
<proteinExistence type="predicted"/>
<dbReference type="WBParaSite" id="nRc.2.0.1.t41051-RA">
    <property type="protein sequence ID" value="nRc.2.0.1.t41051-RA"/>
    <property type="gene ID" value="nRc.2.0.1.g41051"/>
</dbReference>
<evidence type="ECO:0000256" key="1">
    <source>
        <dbReference type="SAM" id="MobiDB-lite"/>
    </source>
</evidence>
<reference evidence="3" key="1">
    <citation type="submission" date="2022-11" db="UniProtKB">
        <authorList>
            <consortium name="WormBaseParasite"/>
        </authorList>
    </citation>
    <scope>IDENTIFICATION</scope>
</reference>
<keyword evidence="2" id="KW-1185">Reference proteome</keyword>
<name>A0A915KQM3_ROMCU</name>
<sequence length="145" mass="16519">MTYQPKYTPGYDPPFLENILLSDQPGIQIMHSGDKVIIMLIGKQPVAPVKGAKKADDDEGQPFNIPILMERQPRDMSRSRSQHLRHSSHSQSRQQPGVFKLLFANQESQGPEKDEDVKFYTGHYASQKFQDASQKFQDASQNIKM</sequence>
<dbReference type="AlphaFoldDB" id="A0A915KQM3"/>
<protein>
    <submittedName>
        <fullName evidence="3">Uncharacterized protein</fullName>
    </submittedName>
</protein>
<evidence type="ECO:0000313" key="3">
    <source>
        <dbReference type="WBParaSite" id="nRc.2.0.1.t41051-RA"/>
    </source>
</evidence>
<dbReference type="Proteomes" id="UP000887565">
    <property type="component" value="Unplaced"/>
</dbReference>
<feature type="region of interest" description="Disordered" evidence="1">
    <location>
        <begin position="50"/>
        <end position="115"/>
    </location>
</feature>